<reference evidence="2" key="1">
    <citation type="submission" date="2025-08" db="UniProtKB">
        <authorList>
            <consortium name="RefSeq"/>
        </authorList>
    </citation>
    <scope>IDENTIFICATION</scope>
</reference>
<protein>
    <submittedName>
        <fullName evidence="2">Uncharacterized protein isoform X1</fullName>
    </submittedName>
</protein>
<dbReference type="KEGG" id="sasa:106578363"/>
<name>A0A1S3NBB4_SALSA</name>
<accession>A0A1S3NBB4</accession>
<evidence type="ECO:0000313" key="1">
    <source>
        <dbReference type="Proteomes" id="UP001652741"/>
    </source>
</evidence>
<gene>
    <name evidence="2" type="primary">LOC106578363</name>
</gene>
<dbReference type="GeneID" id="106578363"/>
<sequence>MLTSLANLISGCITLVPERAAYWPSIPKPEAPCPQQERPGKSVGLSCSRPGVACWNFQRLVDLKQCDVVQFLSLLDLTPLLAQPQSSQLQLSAPVSATPATTGGTDLPPPVVQLQSQQSSAGVFHLLAAPVPTTLAVKGETFEETQMDTGNSELYCICSVTPTDVHTDMLLSCVLTVTLCKSTTA</sequence>
<dbReference type="RefSeq" id="XP_014012555.1">
    <property type="nucleotide sequence ID" value="XM_014157080.2"/>
</dbReference>
<keyword evidence="1" id="KW-1185">Reference proteome</keyword>
<organism evidence="1 2">
    <name type="scientific">Salmo salar</name>
    <name type="common">Atlantic salmon</name>
    <dbReference type="NCBI Taxonomy" id="8030"/>
    <lineage>
        <taxon>Eukaryota</taxon>
        <taxon>Metazoa</taxon>
        <taxon>Chordata</taxon>
        <taxon>Craniata</taxon>
        <taxon>Vertebrata</taxon>
        <taxon>Euteleostomi</taxon>
        <taxon>Actinopterygii</taxon>
        <taxon>Neopterygii</taxon>
        <taxon>Teleostei</taxon>
        <taxon>Protacanthopterygii</taxon>
        <taxon>Salmoniformes</taxon>
        <taxon>Salmonidae</taxon>
        <taxon>Salmoninae</taxon>
        <taxon>Salmo</taxon>
    </lineage>
</organism>
<evidence type="ECO:0000313" key="2">
    <source>
        <dbReference type="RefSeq" id="XP_014012555.1"/>
    </source>
</evidence>
<dbReference type="Proteomes" id="UP001652741">
    <property type="component" value="Chromosome ssa19"/>
</dbReference>
<proteinExistence type="predicted"/>
<dbReference type="AlphaFoldDB" id="A0A1S3NBB4"/>